<dbReference type="RefSeq" id="WP_002600953.1">
    <property type="nucleotide sequence ID" value="NZ_CABIXC010000007.1"/>
</dbReference>
<evidence type="ECO:0000313" key="2">
    <source>
        <dbReference type="EMBL" id="RGD72053.1"/>
    </source>
</evidence>
<proteinExistence type="predicted"/>
<organism evidence="1 4">
    <name type="scientific">Hungatella hathewayi</name>
    <dbReference type="NCBI Taxonomy" id="154046"/>
    <lineage>
        <taxon>Bacteria</taxon>
        <taxon>Bacillati</taxon>
        <taxon>Bacillota</taxon>
        <taxon>Clostridia</taxon>
        <taxon>Lachnospirales</taxon>
        <taxon>Lachnospiraceae</taxon>
        <taxon>Hungatella</taxon>
    </lineage>
</organism>
<dbReference type="OrthoDB" id="2051287at2"/>
<accession>A0A174FJD9</accession>
<sequence length="73" mass="7971">MKNMFYTFSTVEEMVAFVNKAESCDFDVDICYNHLVIDGKSLMGVMNVGLGKSVEIVCHSTAFSPESLIGKAA</sequence>
<evidence type="ECO:0000313" key="5">
    <source>
        <dbReference type="Proteomes" id="UP000261023"/>
    </source>
</evidence>
<reference evidence="1 4" key="1">
    <citation type="submission" date="2015-09" db="EMBL/GenBank/DDBJ databases">
        <authorList>
            <consortium name="Pathogen Informatics"/>
        </authorList>
    </citation>
    <scope>NUCLEOTIDE SEQUENCE [LARGE SCALE GENOMIC DNA]</scope>
    <source>
        <strain evidence="1 4">2789STDY5608850</strain>
    </source>
</reference>
<dbReference type="SUPFAM" id="SSF55594">
    <property type="entry name" value="HPr-like"/>
    <property type="match status" value="1"/>
</dbReference>
<dbReference type="EMBL" id="QTJW01000002">
    <property type="protein sequence ID" value="RGD72053.1"/>
    <property type="molecule type" value="Genomic_DNA"/>
</dbReference>
<reference evidence="5 6" key="2">
    <citation type="submission" date="2018-08" db="EMBL/GenBank/DDBJ databases">
        <title>A genome reference for cultivated species of the human gut microbiota.</title>
        <authorList>
            <person name="Zou Y."/>
            <person name="Xue W."/>
            <person name="Luo G."/>
        </authorList>
    </citation>
    <scope>NUCLEOTIDE SEQUENCE [LARGE SCALE GENOMIC DNA]</scope>
    <source>
        <strain evidence="2 5">AF19-13AC</strain>
        <strain evidence="3 6">TM09-12</strain>
    </source>
</reference>
<dbReference type="Proteomes" id="UP000261023">
    <property type="component" value="Unassembled WGS sequence"/>
</dbReference>
<dbReference type="Proteomes" id="UP000095651">
    <property type="component" value="Unassembled WGS sequence"/>
</dbReference>
<evidence type="ECO:0000313" key="4">
    <source>
        <dbReference type="Proteomes" id="UP000095651"/>
    </source>
</evidence>
<name>A0A174FJD9_9FIRM</name>
<evidence type="ECO:0000313" key="3">
    <source>
        <dbReference type="EMBL" id="RGJ01604.1"/>
    </source>
</evidence>
<dbReference type="AlphaFoldDB" id="A0A174FJD9"/>
<protein>
    <submittedName>
        <fullName evidence="2">HPr family phosphocarrier protein</fullName>
    </submittedName>
    <submittedName>
        <fullName evidence="1">PTS HPr component phosphorylation site</fullName>
    </submittedName>
</protein>
<dbReference type="Proteomes" id="UP000263014">
    <property type="component" value="Unassembled WGS sequence"/>
</dbReference>
<evidence type="ECO:0000313" key="1">
    <source>
        <dbReference type="EMBL" id="CUO50293.1"/>
    </source>
</evidence>
<evidence type="ECO:0000313" key="6">
    <source>
        <dbReference type="Proteomes" id="UP000263014"/>
    </source>
</evidence>
<dbReference type="EMBL" id="QSON01000009">
    <property type="protein sequence ID" value="RGJ01604.1"/>
    <property type="molecule type" value="Genomic_DNA"/>
</dbReference>
<dbReference type="Gene3D" id="3.30.1340.10">
    <property type="entry name" value="HPr-like"/>
    <property type="match status" value="1"/>
</dbReference>
<gene>
    <name evidence="2" type="ORF">DWX31_03175</name>
    <name evidence="3" type="ORF">DXD79_19655</name>
    <name evidence="1" type="ORF">ERS852407_03020</name>
</gene>
<dbReference type="InterPro" id="IPR035895">
    <property type="entry name" value="HPr-like_sf"/>
</dbReference>
<dbReference type="EMBL" id="CYZE01000007">
    <property type="protein sequence ID" value="CUO50293.1"/>
    <property type="molecule type" value="Genomic_DNA"/>
</dbReference>